<evidence type="ECO:0000313" key="2">
    <source>
        <dbReference type="Proteomes" id="UP000038010"/>
    </source>
</evidence>
<keyword evidence="2" id="KW-1185">Reference proteome</keyword>
<name>A0A0N1H677_9EURO</name>
<reference evidence="1 2" key="1">
    <citation type="submission" date="2015-06" db="EMBL/GenBank/DDBJ databases">
        <title>Draft genome of the ant-associated black yeast Phialophora attae CBS 131958.</title>
        <authorList>
            <person name="Moreno L.F."/>
            <person name="Stielow B.J."/>
            <person name="de Hoog S."/>
            <person name="Vicente V.A."/>
            <person name="Weiss V.A."/>
            <person name="de Vries M."/>
            <person name="Cruz L.M."/>
            <person name="Souza E.M."/>
        </authorList>
    </citation>
    <scope>NUCLEOTIDE SEQUENCE [LARGE SCALE GENOMIC DNA]</scope>
    <source>
        <strain evidence="1 2">CBS 131958</strain>
    </source>
</reference>
<dbReference type="EMBL" id="LFJN01000023">
    <property type="protein sequence ID" value="KPI37547.1"/>
    <property type="molecule type" value="Genomic_DNA"/>
</dbReference>
<dbReference type="GeneID" id="28735942"/>
<dbReference type="Proteomes" id="UP000038010">
    <property type="component" value="Unassembled WGS sequence"/>
</dbReference>
<evidence type="ECO:0000313" key="1">
    <source>
        <dbReference type="EMBL" id="KPI37547.1"/>
    </source>
</evidence>
<dbReference type="RefSeq" id="XP_017997510.1">
    <property type="nucleotide sequence ID" value="XM_018144062.1"/>
</dbReference>
<protein>
    <submittedName>
        <fullName evidence="1">Uncharacterized protein</fullName>
    </submittedName>
</protein>
<dbReference type="AlphaFoldDB" id="A0A0N1H677"/>
<organism evidence="1 2">
    <name type="scientific">Cyphellophora attinorum</name>
    <dbReference type="NCBI Taxonomy" id="1664694"/>
    <lineage>
        <taxon>Eukaryota</taxon>
        <taxon>Fungi</taxon>
        <taxon>Dikarya</taxon>
        <taxon>Ascomycota</taxon>
        <taxon>Pezizomycotina</taxon>
        <taxon>Eurotiomycetes</taxon>
        <taxon>Chaetothyriomycetidae</taxon>
        <taxon>Chaetothyriales</taxon>
        <taxon>Cyphellophoraceae</taxon>
        <taxon>Cyphellophora</taxon>
    </lineage>
</organism>
<accession>A0A0N1H677</accession>
<gene>
    <name evidence="1" type="ORF">AB675_3963</name>
</gene>
<proteinExistence type="predicted"/>
<comment type="caution">
    <text evidence="1">The sequence shown here is derived from an EMBL/GenBank/DDBJ whole genome shotgun (WGS) entry which is preliminary data.</text>
</comment>
<dbReference type="VEuPathDB" id="FungiDB:AB675_3963"/>
<sequence>MHETAARAVGADAAAHHPCRHFVLLSSQYFEMMVFWNFKMDVLSKINHAIYAKRALWDQPPAGELQFVRHQPLGITFVRNPAKLAMESLIRGAVNIPAVNHVELIMAMFAKGHFSASAAEQ</sequence>